<dbReference type="InterPro" id="IPR036465">
    <property type="entry name" value="vWFA_dom_sf"/>
</dbReference>
<dbReference type="Proteomes" id="UP000007648">
    <property type="component" value="Unassembled WGS sequence"/>
</dbReference>
<keyword evidence="3" id="KW-0964">Secreted</keyword>
<evidence type="ECO:0000256" key="9">
    <source>
        <dbReference type="SAM" id="SignalP"/>
    </source>
</evidence>
<keyword evidence="6" id="KW-0722">Serine protease inhibitor</keyword>
<keyword evidence="13" id="KW-1185">Reference proteome</keyword>
<dbReference type="InterPro" id="IPR050934">
    <property type="entry name" value="ITIH"/>
</dbReference>
<dbReference type="AlphaFoldDB" id="G3VNX8"/>
<dbReference type="PROSITE" id="PS51468">
    <property type="entry name" value="VIT"/>
    <property type="match status" value="1"/>
</dbReference>
<evidence type="ECO:0000256" key="2">
    <source>
        <dbReference type="ARBA" id="ARBA00010158"/>
    </source>
</evidence>
<dbReference type="InterPro" id="IPR002035">
    <property type="entry name" value="VWF_A"/>
</dbReference>
<dbReference type="InterPro" id="IPR013694">
    <property type="entry name" value="VIT"/>
</dbReference>
<feature type="domain" description="VWFA" evidence="10">
    <location>
        <begin position="357"/>
        <end position="540"/>
    </location>
</feature>
<dbReference type="GO" id="GO:0004867">
    <property type="term" value="F:serine-type endopeptidase inhibitor activity"/>
    <property type="evidence" value="ECO:0007669"/>
    <property type="project" value="UniProtKB-KW"/>
</dbReference>
<dbReference type="CDD" id="cd01461">
    <property type="entry name" value="vWA_interalpha_trypsin_inhibitor"/>
    <property type="match status" value="1"/>
</dbReference>
<dbReference type="Ensembl" id="ENSSHAT00000004932.2">
    <property type="protein sequence ID" value="ENSSHAP00000004883.2"/>
    <property type="gene ID" value="ENSSHAG00000004281.2"/>
</dbReference>
<dbReference type="InParanoid" id="G3VNX8"/>
<evidence type="ECO:0000256" key="4">
    <source>
        <dbReference type="ARBA" id="ARBA00022690"/>
    </source>
</evidence>
<reference evidence="12" key="3">
    <citation type="submission" date="2025-09" db="UniProtKB">
        <authorList>
            <consortium name="Ensembl"/>
        </authorList>
    </citation>
    <scope>IDENTIFICATION</scope>
</reference>
<dbReference type="Gene3D" id="3.40.50.410">
    <property type="entry name" value="von Willebrand factor, type A domain"/>
    <property type="match status" value="1"/>
</dbReference>
<proteinExistence type="inferred from homology"/>
<organism evidence="12 13">
    <name type="scientific">Sarcophilus harrisii</name>
    <name type="common">Tasmanian devil</name>
    <name type="synonym">Sarcophilus laniarius</name>
    <dbReference type="NCBI Taxonomy" id="9305"/>
    <lineage>
        <taxon>Eukaryota</taxon>
        <taxon>Metazoa</taxon>
        <taxon>Chordata</taxon>
        <taxon>Craniata</taxon>
        <taxon>Vertebrata</taxon>
        <taxon>Euteleostomi</taxon>
        <taxon>Mammalia</taxon>
        <taxon>Metatheria</taxon>
        <taxon>Dasyuromorphia</taxon>
        <taxon>Dasyuridae</taxon>
        <taxon>Sarcophilus</taxon>
    </lineage>
</organism>
<evidence type="ECO:0000259" key="10">
    <source>
        <dbReference type="PROSITE" id="PS50234"/>
    </source>
</evidence>
<feature type="signal peptide" evidence="9">
    <location>
        <begin position="1"/>
        <end position="25"/>
    </location>
</feature>
<dbReference type="Pfam" id="PF08487">
    <property type="entry name" value="VIT"/>
    <property type="match status" value="1"/>
</dbReference>
<evidence type="ECO:0008006" key="14">
    <source>
        <dbReference type="Google" id="ProtNLM"/>
    </source>
</evidence>
<dbReference type="eggNOG" id="ENOG502QPS2">
    <property type="taxonomic scope" value="Eukaryota"/>
</dbReference>
<dbReference type="STRING" id="9305.ENSSHAP00000004883"/>
<evidence type="ECO:0000256" key="5">
    <source>
        <dbReference type="ARBA" id="ARBA00022729"/>
    </source>
</evidence>
<dbReference type="SUPFAM" id="SSF53300">
    <property type="entry name" value="vWA-like"/>
    <property type="match status" value="1"/>
</dbReference>
<dbReference type="PANTHER" id="PTHR10338:SF119">
    <property type="entry name" value="INTER-ALPHA-TRYPSIN INHIBITOR HEAVY CHAIN H4"/>
    <property type="match status" value="1"/>
</dbReference>
<accession>G3VNX8</accession>
<dbReference type="PROSITE" id="PS50234">
    <property type="entry name" value="VWFA"/>
    <property type="match status" value="1"/>
</dbReference>
<evidence type="ECO:0000259" key="11">
    <source>
        <dbReference type="PROSITE" id="PS51468"/>
    </source>
</evidence>
<reference evidence="12" key="2">
    <citation type="submission" date="2025-08" db="UniProtKB">
        <authorList>
            <consortium name="Ensembl"/>
        </authorList>
    </citation>
    <scope>IDENTIFICATION</scope>
</reference>
<evidence type="ECO:0000256" key="3">
    <source>
        <dbReference type="ARBA" id="ARBA00022525"/>
    </source>
</evidence>
<keyword evidence="5 9" id="KW-0732">Signal</keyword>
<gene>
    <name evidence="12" type="primary">LOC100932429</name>
</gene>
<reference evidence="12 13" key="1">
    <citation type="journal article" date="2011" name="Proc. Natl. Acad. Sci. U.S.A.">
        <title>Genetic diversity and population structure of the endangered marsupial Sarcophilus harrisii (Tasmanian devil).</title>
        <authorList>
            <person name="Miller W."/>
            <person name="Hayes V.M."/>
            <person name="Ratan A."/>
            <person name="Petersen D.C."/>
            <person name="Wittekindt N.E."/>
            <person name="Miller J."/>
            <person name="Walenz B."/>
            <person name="Knight J."/>
            <person name="Qi J."/>
            <person name="Zhao F."/>
            <person name="Wang Q."/>
            <person name="Bedoya-Reina O.C."/>
            <person name="Katiyar N."/>
            <person name="Tomsho L.P."/>
            <person name="Kasson L.M."/>
            <person name="Hardie R.A."/>
            <person name="Woodbridge P."/>
            <person name="Tindall E.A."/>
            <person name="Bertelsen M.F."/>
            <person name="Dixon D."/>
            <person name="Pyecroft S."/>
            <person name="Helgen K.M."/>
            <person name="Lesk A.M."/>
            <person name="Pringle T.H."/>
            <person name="Patterson N."/>
            <person name="Zhang Y."/>
            <person name="Kreiss A."/>
            <person name="Woods G.M."/>
            <person name="Jones M.E."/>
            <person name="Schuster S.C."/>
        </authorList>
    </citation>
    <scope>NUCLEOTIDE SEQUENCE [LARGE SCALE GENOMIC DNA]</scope>
</reference>
<evidence type="ECO:0000313" key="13">
    <source>
        <dbReference type="Proteomes" id="UP000007648"/>
    </source>
</evidence>
<sequence length="944" mass="104923">MGTPAYILPLSVLIFLLASFGPLAAQQNDIDIYSLTLDSKVTSRFAHTVITSRVVNKASEAREAVFQVELPKSAFITNFSMIIDGVTYPGEIKEKAAAQERYSTAVARGQSAGIIRATGRNLEQFQVSVNVAPSAKITFELVYEELLKRQLGKYELILKVRPQQLVKHLQVIGLKLDSSSGKSALMHSFYCPPSTDISLFLLTPTSQQGLPGARGSSCSDQEFPEQTSFPPSSLLFHIPSFSSLPSSHAFYPSPSQIDIHIFEPQGIASLETESTFMTKNLADALTTTQNETKAHIVFKPSLAQQQKEPGKTDTILDGNFIVRYDVDRTNAAGDIQIENGYFVHHFAPAELSTLPKNVVFVIDKSGSMSGKKMKQTREALVKILGDLKPEDQFNLVIFDGFVTQWRPTLLQALPENVEEAKKFASRILAMGATNINDAVLVAVNMLDESNRKEQLPAGSVSMVILLTDGDPTEGERDPQKIQENVKAAIGGRYYLYCLGFGFDVNYAFLEKLALENGGVARRIYEDSDADLQLQDFYHEVANPLLTTLKFQYPQNSVELLTQDNFRVFFKGSEIVVAGKLQSEVQDSLSAQVKAQSHTQNFTFQTEVNVADKEKVFQSPKYIFHNFMERLWAYLTIQQLLEKAVSASGDEQKNLEARALNLSLKFNFVTPLTSMVVTKPEDQDKAQVVSKQVEADNDDPSSFARLSRIPTRNPHPSLLLPDSSNTELSNVPVPSPTLSMERSPHFILLRNNHTEQTMCVNVKGFSQTPQSLFSDPGQGIEVTGKYEGSTDKFVWLQVSYKTPEVKVRVTQDSIVVTRGSGKSSSYLWRSLYVVMPGLKMTLENGLLLLSNPDKVTIGLVFLDHPTPGLRLFLNDPGHFANQPSGVLGQFYQDLQWNPSTVEDTQELSVRGKKYTVTRKSLLDFQGGRDTIPLPKLSCWYLEESL</sequence>
<dbReference type="Pfam" id="PF00092">
    <property type="entry name" value="VWA"/>
    <property type="match status" value="1"/>
</dbReference>
<dbReference type="SMART" id="SM00609">
    <property type="entry name" value="VIT"/>
    <property type="match status" value="1"/>
</dbReference>
<evidence type="ECO:0000313" key="12">
    <source>
        <dbReference type="Ensembl" id="ENSSHAP00000004883.2"/>
    </source>
</evidence>
<dbReference type="SMART" id="SM00327">
    <property type="entry name" value="VWA"/>
    <property type="match status" value="1"/>
</dbReference>
<dbReference type="FunFam" id="3.40.50.410:FF:000013">
    <property type="entry name" value="inter-alpha-trypsin inhibitor heavy chain H2"/>
    <property type="match status" value="1"/>
</dbReference>
<evidence type="ECO:0000256" key="8">
    <source>
        <dbReference type="SAM" id="MobiDB-lite"/>
    </source>
</evidence>
<comment type="similarity">
    <text evidence="2">Belongs to the ITIH family.</text>
</comment>
<feature type="region of interest" description="Disordered" evidence="8">
    <location>
        <begin position="716"/>
        <end position="736"/>
    </location>
</feature>
<dbReference type="PANTHER" id="PTHR10338">
    <property type="entry name" value="INTER-ALPHA-TRYPSIN INHIBITOR HEAVY CHAIN FAMILY MEMBER"/>
    <property type="match status" value="1"/>
</dbReference>
<dbReference type="GeneTree" id="ENSGT00940000161039"/>
<evidence type="ECO:0000256" key="1">
    <source>
        <dbReference type="ARBA" id="ARBA00004613"/>
    </source>
</evidence>
<evidence type="ECO:0000256" key="6">
    <source>
        <dbReference type="ARBA" id="ARBA00022900"/>
    </source>
</evidence>
<keyword evidence="4" id="KW-0646">Protease inhibitor</keyword>
<protein>
    <recommendedName>
        <fullName evidence="14">Inter-alpha-trypsin inhibitor heavy chain 4</fullName>
    </recommendedName>
</protein>
<dbReference type="FunCoup" id="G3VNX8">
    <property type="interactions" value="138"/>
</dbReference>
<feature type="domain" description="VIT" evidence="11">
    <location>
        <begin position="16"/>
        <end position="145"/>
    </location>
</feature>
<keyword evidence="7" id="KW-0325">Glycoprotein</keyword>
<name>G3VNX8_SARHA</name>
<dbReference type="GO" id="GO:0005576">
    <property type="term" value="C:extracellular region"/>
    <property type="evidence" value="ECO:0007669"/>
    <property type="project" value="UniProtKB-SubCell"/>
</dbReference>
<comment type="subcellular location">
    <subcellularLocation>
        <location evidence="1">Secreted</location>
    </subcellularLocation>
</comment>
<feature type="chain" id="PRO_5029581891" description="Inter-alpha-trypsin inhibitor heavy chain 4" evidence="9">
    <location>
        <begin position="26"/>
        <end position="944"/>
    </location>
</feature>
<evidence type="ECO:0000256" key="7">
    <source>
        <dbReference type="ARBA" id="ARBA00023180"/>
    </source>
</evidence>